<feature type="non-terminal residue" evidence="2">
    <location>
        <position position="1"/>
    </location>
</feature>
<proteinExistence type="predicted"/>
<protein>
    <submittedName>
        <fullName evidence="2">Uncharacterized protein</fullName>
    </submittedName>
</protein>
<evidence type="ECO:0000256" key="1">
    <source>
        <dbReference type="SAM" id="MobiDB-lite"/>
    </source>
</evidence>
<feature type="region of interest" description="Disordered" evidence="1">
    <location>
        <begin position="1"/>
        <end position="27"/>
    </location>
</feature>
<dbReference type="AlphaFoldDB" id="A0A8J2P6K2"/>
<evidence type="ECO:0000313" key="3">
    <source>
        <dbReference type="Proteomes" id="UP000708208"/>
    </source>
</evidence>
<dbReference type="Proteomes" id="UP000708208">
    <property type="component" value="Unassembled WGS sequence"/>
</dbReference>
<keyword evidence="3" id="KW-1185">Reference proteome</keyword>
<name>A0A8J2P6K2_9HEXA</name>
<gene>
    <name evidence="2" type="ORF">AFUS01_LOCUS27009</name>
</gene>
<comment type="caution">
    <text evidence="2">The sequence shown here is derived from an EMBL/GenBank/DDBJ whole genome shotgun (WGS) entry which is preliminary data.</text>
</comment>
<reference evidence="2" key="1">
    <citation type="submission" date="2021-06" db="EMBL/GenBank/DDBJ databases">
        <authorList>
            <person name="Hodson N. C."/>
            <person name="Mongue J. A."/>
            <person name="Jaron S. K."/>
        </authorList>
    </citation>
    <scope>NUCLEOTIDE SEQUENCE</scope>
</reference>
<dbReference type="EMBL" id="CAJVCH010368908">
    <property type="protein sequence ID" value="CAG7816386.1"/>
    <property type="molecule type" value="Genomic_DNA"/>
</dbReference>
<accession>A0A8J2P6K2</accession>
<feature type="compositionally biased region" description="Basic and acidic residues" evidence="1">
    <location>
        <begin position="15"/>
        <end position="27"/>
    </location>
</feature>
<sequence>SSAVCSSASPGISIDNRRSDGGRVDRTFHGARTKSAGQFSFLQGHSSLIPYTVSCLRDFLIFKKNLNGYFLKDKRVKLLSFLERRRT</sequence>
<evidence type="ECO:0000313" key="2">
    <source>
        <dbReference type="EMBL" id="CAG7816386.1"/>
    </source>
</evidence>
<feature type="compositionally biased region" description="Polar residues" evidence="1">
    <location>
        <begin position="1"/>
        <end position="10"/>
    </location>
</feature>
<organism evidence="2 3">
    <name type="scientific">Allacma fusca</name>
    <dbReference type="NCBI Taxonomy" id="39272"/>
    <lineage>
        <taxon>Eukaryota</taxon>
        <taxon>Metazoa</taxon>
        <taxon>Ecdysozoa</taxon>
        <taxon>Arthropoda</taxon>
        <taxon>Hexapoda</taxon>
        <taxon>Collembola</taxon>
        <taxon>Symphypleona</taxon>
        <taxon>Sminthuridae</taxon>
        <taxon>Allacma</taxon>
    </lineage>
</organism>